<reference evidence="8" key="1">
    <citation type="submission" date="2016-04" db="UniProtKB">
        <authorList>
            <consortium name="WormBaseParasite"/>
        </authorList>
    </citation>
    <scope>IDENTIFICATION</scope>
</reference>
<dbReference type="GO" id="GO:0045719">
    <property type="term" value="P:negative regulation of glycogen biosynthetic process"/>
    <property type="evidence" value="ECO:0007669"/>
    <property type="project" value="TreeGrafter"/>
</dbReference>
<evidence type="ECO:0000313" key="6">
    <source>
        <dbReference type="EMBL" id="VDD88437.1"/>
    </source>
</evidence>
<dbReference type="InterPro" id="IPR011009">
    <property type="entry name" value="Kinase-like_dom_sf"/>
</dbReference>
<dbReference type="PANTHER" id="PTHR24346">
    <property type="entry name" value="MAP/MICROTUBULE AFFINITY-REGULATING KINASE"/>
    <property type="match status" value="1"/>
</dbReference>
<dbReference type="Gene3D" id="3.30.200.20">
    <property type="entry name" value="Phosphorylase Kinase, domain 1"/>
    <property type="match status" value="1"/>
</dbReference>
<evidence type="ECO:0000313" key="7">
    <source>
        <dbReference type="Proteomes" id="UP000274131"/>
    </source>
</evidence>
<evidence type="ECO:0000313" key="8">
    <source>
        <dbReference type="WBParaSite" id="EVEC_0000387201-mRNA-1"/>
    </source>
</evidence>
<name>A0A158QA16_ENTVE</name>
<dbReference type="GO" id="GO:0035556">
    <property type="term" value="P:intracellular signal transduction"/>
    <property type="evidence" value="ECO:0007669"/>
    <property type="project" value="TreeGrafter"/>
</dbReference>
<gene>
    <name evidence="6" type="ORF">EVEC_LOCUS3580</name>
</gene>
<dbReference type="GO" id="GO:0004674">
    <property type="term" value="F:protein serine/threonine kinase activity"/>
    <property type="evidence" value="ECO:0007669"/>
    <property type="project" value="TreeGrafter"/>
</dbReference>
<keyword evidence="2 3" id="KW-0067">ATP-binding</keyword>
<evidence type="ECO:0000259" key="5">
    <source>
        <dbReference type="PROSITE" id="PS50011"/>
    </source>
</evidence>
<dbReference type="GO" id="GO:0005829">
    <property type="term" value="C:cytosol"/>
    <property type="evidence" value="ECO:0007669"/>
    <property type="project" value="TreeGrafter"/>
</dbReference>
<evidence type="ECO:0000256" key="4">
    <source>
        <dbReference type="SAM" id="MobiDB-lite"/>
    </source>
</evidence>
<dbReference type="InterPro" id="IPR017441">
    <property type="entry name" value="Protein_kinase_ATP_BS"/>
</dbReference>
<feature type="region of interest" description="Disordered" evidence="4">
    <location>
        <begin position="1"/>
        <end position="20"/>
    </location>
</feature>
<dbReference type="EMBL" id="UXUI01007629">
    <property type="protein sequence ID" value="VDD88437.1"/>
    <property type="molecule type" value="Genomic_DNA"/>
</dbReference>
<dbReference type="InterPro" id="IPR008271">
    <property type="entry name" value="Ser/Thr_kinase_AS"/>
</dbReference>
<accession>A0A158QA16</accession>
<feature type="region of interest" description="Disordered" evidence="4">
    <location>
        <begin position="34"/>
        <end position="54"/>
    </location>
</feature>
<dbReference type="AlphaFoldDB" id="A0A158QA16"/>
<sequence length="807" mass="89371">MKTGGHGSKGVSDTDSNTPKKCCTAAQPLIKITTSSTTPYPNSQTSSQGAPYGRSLPTGMETVVAEKIGGNSNSSLSECMCGKKANLEVLARNILNGGRENKIRSYTAREKRHMTDGAVSRRWLVLMEPISAVFIACTLGAKGRIFRVDDSMATLLGYVSMRELLGTEIEKLIPALKLDFGEEEQHVCAVGVKGNSLPVTVRVFAEKDPITQCAIMYELQIRALSAVNGVVTLTDSGNLHSFNENFIEALVGKERKEMALNEDANITDLIPEFHSHIRNNFELCEKSPSDSSIIVPDVQDQQHDYCERNRGFLSSSSPLKGSLLVTNSCQSASVCASGNGDLVVPTRSTVAEDVASSSKNNDGDVSNGTRLNGDSNKDSRLIREGSFFGLAKHSDSNLIAVRFDIRRLDIGFPANWVVCIGYDRSVDFGLFHENGITRKDSDTACSSVDNEDDVETTEGKQYGLSSGNSVSLQTLEDENAEAVRGEYSQKYNTFHLIGNGAFGSVKLAARKDSGLLAVAKFVCKAKVLPESWVSSPKRSNAMVPIEIHLLETLSHPNIVKVLDVFQNDTYYQLVMEKLGCGIDLFEFIDNQPRLDEPLTSYIFRQIVSAVAYLHSNKIVHRDVKDENVIIDQNFSCKLIDFGSAAYFGRDIVFSTFCGTMEYCSPEVLSGNKYRGPELEMWSLGVLLYTLVYFENPFRTPQETVGAEIELPWDVSDGLYQIIAWLLHRDPRLRATVDEIKNHWWVQQPVNLRRYKFQEMLKSCERAQIDPPQYASELATHLKDHPSCSTLDLDFSRSVQDTNALHAR</sequence>
<dbReference type="GO" id="GO:0005524">
    <property type="term" value="F:ATP binding"/>
    <property type="evidence" value="ECO:0007669"/>
    <property type="project" value="UniProtKB-UniRule"/>
</dbReference>
<dbReference type="FunFam" id="1.10.510.10:FF:000351">
    <property type="entry name" value="PAS domain-containing serine/threonine-protein kinase"/>
    <property type="match status" value="1"/>
</dbReference>
<dbReference type="Proteomes" id="UP000274131">
    <property type="component" value="Unassembled WGS sequence"/>
</dbReference>
<dbReference type="STRING" id="51028.A0A158QA16"/>
<feature type="compositionally biased region" description="Polar residues" evidence="4">
    <location>
        <begin position="355"/>
        <end position="374"/>
    </location>
</feature>
<reference evidence="6 7" key="2">
    <citation type="submission" date="2018-10" db="EMBL/GenBank/DDBJ databases">
        <authorList>
            <consortium name="Pathogen Informatics"/>
        </authorList>
    </citation>
    <scope>NUCLEOTIDE SEQUENCE [LARGE SCALE GENOMIC DNA]</scope>
</reference>
<dbReference type="PROSITE" id="PS50011">
    <property type="entry name" value="PROTEIN_KINASE_DOM"/>
    <property type="match status" value="1"/>
</dbReference>
<dbReference type="WBParaSite" id="EVEC_0000387201-mRNA-1">
    <property type="protein sequence ID" value="EVEC_0000387201-mRNA-1"/>
    <property type="gene ID" value="EVEC_0000387201"/>
</dbReference>
<protein>
    <submittedName>
        <fullName evidence="8">Protein kinase domain-containing protein</fullName>
    </submittedName>
</protein>
<dbReference type="GO" id="GO:0005634">
    <property type="term" value="C:nucleus"/>
    <property type="evidence" value="ECO:0007669"/>
    <property type="project" value="TreeGrafter"/>
</dbReference>
<evidence type="ECO:0000256" key="1">
    <source>
        <dbReference type="ARBA" id="ARBA00022741"/>
    </source>
</evidence>
<dbReference type="SMART" id="SM00220">
    <property type="entry name" value="S_TKc"/>
    <property type="match status" value="1"/>
</dbReference>
<feature type="compositionally biased region" description="Polar residues" evidence="4">
    <location>
        <begin position="34"/>
        <end position="49"/>
    </location>
</feature>
<dbReference type="PROSITE" id="PS00108">
    <property type="entry name" value="PROTEIN_KINASE_ST"/>
    <property type="match status" value="1"/>
</dbReference>
<dbReference type="OrthoDB" id="193931at2759"/>
<feature type="region of interest" description="Disordered" evidence="4">
    <location>
        <begin position="353"/>
        <end position="376"/>
    </location>
</feature>
<feature type="binding site" evidence="3">
    <location>
        <position position="524"/>
    </location>
    <ligand>
        <name>ATP</name>
        <dbReference type="ChEBI" id="CHEBI:30616"/>
    </ligand>
</feature>
<keyword evidence="7" id="KW-1185">Reference proteome</keyword>
<dbReference type="PROSITE" id="PS00107">
    <property type="entry name" value="PROTEIN_KINASE_ATP"/>
    <property type="match status" value="1"/>
</dbReference>
<feature type="region of interest" description="Disordered" evidence="4">
    <location>
        <begin position="442"/>
        <end position="467"/>
    </location>
</feature>
<dbReference type="Pfam" id="PF00069">
    <property type="entry name" value="Pkinase"/>
    <property type="match status" value="1"/>
</dbReference>
<evidence type="ECO:0000256" key="3">
    <source>
        <dbReference type="PROSITE-ProRule" id="PRU10141"/>
    </source>
</evidence>
<evidence type="ECO:0000256" key="2">
    <source>
        <dbReference type="ARBA" id="ARBA00022840"/>
    </source>
</evidence>
<organism evidence="8">
    <name type="scientific">Enterobius vermicularis</name>
    <name type="common">Human pinworm</name>
    <dbReference type="NCBI Taxonomy" id="51028"/>
    <lineage>
        <taxon>Eukaryota</taxon>
        <taxon>Metazoa</taxon>
        <taxon>Ecdysozoa</taxon>
        <taxon>Nematoda</taxon>
        <taxon>Chromadorea</taxon>
        <taxon>Rhabditida</taxon>
        <taxon>Spirurina</taxon>
        <taxon>Oxyuridomorpha</taxon>
        <taxon>Oxyuroidea</taxon>
        <taxon>Oxyuridae</taxon>
        <taxon>Enterobius</taxon>
    </lineage>
</organism>
<dbReference type="InterPro" id="IPR000719">
    <property type="entry name" value="Prot_kinase_dom"/>
</dbReference>
<feature type="domain" description="Protein kinase" evidence="5">
    <location>
        <begin position="491"/>
        <end position="745"/>
    </location>
</feature>
<dbReference type="PANTHER" id="PTHR24346:SF51">
    <property type="entry name" value="PAS DOMAIN-CONTAINING SERINE_THREONINE-PROTEIN KINASE"/>
    <property type="match status" value="1"/>
</dbReference>
<keyword evidence="1 3" id="KW-0547">Nucleotide-binding</keyword>
<proteinExistence type="predicted"/>
<dbReference type="Gene3D" id="1.10.510.10">
    <property type="entry name" value="Transferase(Phosphotransferase) domain 1"/>
    <property type="match status" value="1"/>
</dbReference>
<dbReference type="SUPFAM" id="SSF56112">
    <property type="entry name" value="Protein kinase-like (PK-like)"/>
    <property type="match status" value="1"/>
</dbReference>